<organism evidence="2 3">
    <name type="scientific">Plasmodium vivax Mauritania I</name>
    <dbReference type="NCBI Taxonomy" id="1035515"/>
    <lineage>
        <taxon>Eukaryota</taxon>
        <taxon>Sar</taxon>
        <taxon>Alveolata</taxon>
        <taxon>Apicomplexa</taxon>
        <taxon>Aconoidasida</taxon>
        <taxon>Haemosporida</taxon>
        <taxon>Plasmodiidae</taxon>
        <taxon>Plasmodium</taxon>
        <taxon>Plasmodium (Plasmodium)</taxon>
    </lineage>
</organism>
<evidence type="ECO:0008006" key="4">
    <source>
        <dbReference type="Google" id="ProtNLM"/>
    </source>
</evidence>
<dbReference type="Proteomes" id="UP000053776">
    <property type="component" value="Unassembled WGS sequence"/>
</dbReference>
<sequence>MQQKYNFATTFNEYNSIFERVSTISDNEYDGDCGNFNSQYSKSGNSLFKNCRTSLLYLKELEDNYASGNSKKMAEGLAFIYYWLNENEFNNNNYKGKIIEIYEALLELHNEKDYGMSNIPNTYETQIENKLNVKLIDLYSLYDKLNKLKTCKNCENIDKCKHAEKCVHIFNNYKVECQSDSNTDFCKVLHIFAEQFDGYIINNNTCEKKKVHVLLNKNPHISVILLPIVITLTITFFLLYKVITNFILKCA</sequence>
<evidence type="ECO:0000313" key="3">
    <source>
        <dbReference type="Proteomes" id="UP000053776"/>
    </source>
</evidence>
<feature type="transmembrane region" description="Helical" evidence="1">
    <location>
        <begin position="221"/>
        <end position="240"/>
    </location>
</feature>
<evidence type="ECO:0000256" key="1">
    <source>
        <dbReference type="SAM" id="Phobius"/>
    </source>
</evidence>
<protein>
    <recommendedName>
        <fullName evidence="4">Variable surface protein</fullName>
    </recommendedName>
</protein>
<name>A0A0J9TCP5_PLAVI</name>
<reference evidence="2 3" key="1">
    <citation type="submission" date="2011-08" db="EMBL/GenBank/DDBJ databases">
        <title>The Genome Sequence of Plasmodium vivax Mauritania I.</title>
        <authorList>
            <consortium name="The Broad Institute Genome Sequencing Platform"/>
            <consortium name="The Broad Institute Genome Sequencing Center for Infectious Disease"/>
            <person name="Neafsey D."/>
            <person name="Carlton J."/>
            <person name="Barnwell J."/>
            <person name="Collins W."/>
            <person name="Escalante A."/>
            <person name="Mullikin J."/>
            <person name="Saul A."/>
            <person name="Guigo R."/>
            <person name="Camara F."/>
            <person name="Young S.K."/>
            <person name="Zeng Q."/>
            <person name="Gargeya S."/>
            <person name="Fitzgerald M."/>
            <person name="Haas B."/>
            <person name="Abouelleil A."/>
            <person name="Alvarado L."/>
            <person name="Arachchi H.M."/>
            <person name="Berlin A."/>
            <person name="Brown A."/>
            <person name="Chapman S.B."/>
            <person name="Chen Z."/>
            <person name="Dunbar C."/>
            <person name="Freedman E."/>
            <person name="Gearin G."/>
            <person name="Gellesch M."/>
            <person name="Goldberg J."/>
            <person name="Griggs A."/>
            <person name="Gujja S."/>
            <person name="Heiman D."/>
            <person name="Howarth C."/>
            <person name="Larson L."/>
            <person name="Lui A."/>
            <person name="MacDonald P.J.P."/>
            <person name="Montmayeur A."/>
            <person name="Murphy C."/>
            <person name="Neiman D."/>
            <person name="Pearson M."/>
            <person name="Priest M."/>
            <person name="Roberts A."/>
            <person name="Saif S."/>
            <person name="Shea T."/>
            <person name="Shenoy N."/>
            <person name="Sisk P."/>
            <person name="Stolte C."/>
            <person name="Sykes S."/>
            <person name="Wortman J."/>
            <person name="Nusbaum C."/>
            <person name="Birren B."/>
        </authorList>
    </citation>
    <scope>NUCLEOTIDE SEQUENCE [LARGE SCALE GENOMIC DNA]</scope>
    <source>
        <strain evidence="2 3">Mauritania I</strain>
    </source>
</reference>
<evidence type="ECO:0000313" key="2">
    <source>
        <dbReference type="EMBL" id="KMZ92854.1"/>
    </source>
</evidence>
<keyword evidence="1" id="KW-0472">Membrane</keyword>
<proteinExistence type="predicted"/>
<keyword evidence="1" id="KW-1133">Transmembrane helix</keyword>
<accession>A0A0J9TCP5</accession>
<dbReference type="EMBL" id="KQ235063">
    <property type="protein sequence ID" value="KMZ92854.1"/>
    <property type="molecule type" value="Genomic_DNA"/>
</dbReference>
<gene>
    <name evidence="2" type="ORF">PVMG_01440</name>
</gene>
<keyword evidence="1" id="KW-0812">Transmembrane</keyword>
<dbReference type="AlphaFoldDB" id="A0A0J9TCP5"/>